<evidence type="ECO:0000313" key="2">
    <source>
        <dbReference type="EMBL" id="PPL18664.1"/>
    </source>
</evidence>
<evidence type="ECO:0000256" key="1">
    <source>
        <dbReference type="SAM" id="Phobius"/>
    </source>
</evidence>
<dbReference type="InterPro" id="IPR000801">
    <property type="entry name" value="Esterase-like"/>
</dbReference>
<gene>
    <name evidence="2" type="ORF">GY24_09965</name>
</gene>
<organism evidence="2 3">
    <name type="scientific">Microterricola pindariensis</name>
    <dbReference type="NCBI Taxonomy" id="478010"/>
    <lineage>
        <taxon>Bacteria</taxon>
        <taxon>Bacillati</taxon>
        <taxon>Actinomycetota</taxon>
        <taxon>Actinomycetes</taxon>
        <taxon>Micrococcales</taxon>
        <taxon>Microbacteriaceae</taxon>
        <taxon>Microterricola</taxon>
    </lineage>
</organism>
<accession>A0ABX5AWA8</accession>
<keyword evidence="1" id="KW-0472">Membrane</keyword>
<keyword evidence="1" id="KW-1133">Transmembrane helix</keyword>
<name>A0ABX5AWA8_9MICO</name>
<feature type="transmembrane region" description="Helical" evidence="1">
    <location>
        <begin position="71"/>
        <end position="98"/>
    </location>
</feature>
<evidence type="ECO:0000313" key="3">
    <source>
        <dbReference type="Proteomes" id="UP000237755"/>
    </source>
</evidence>
<sequence length="447" mass="45253">MDTLLSTSVTGGWFVVAVFALALALLSLTVVRRGEGRWSTARWGAAVALAAAAGGALGWLLTWLVSEVWDAFGVSLSIAVHVAVALGCAVIGVGVLALTRRGVWRRLGAVGLVLSAVLVAAMLINIDFGRYATVQQALGLTSFSGATLPSRASAGSGQDASGAALAQLLDTWQPPADLPASGTVHQVDIPASSSHFAARPALVYLPPAALVPNPPPLPVVIALSGQPGSPKDVFEAGQVQGQLDAVAAADRGLAPIVVVPDQLGDPANNPMCVDSALGNSASYLTVDVPNWVRSTLNVAQGRADWAIAGFSQGATCAVQLGTGFSQLFGSFLAIAPELGPSSGDQAATIAKGFGGSRAAYDAAQPLAIMKQDAPYSDSVGVFVIGEADQQFGPNTEKLQAAATAAGIATSLFTSPGTAHDWHTGAYGFAQGIAALLPRLGLPPNAHG</sequence>
<evidence type="ECO:0008006" key="4">
    <source>
        <dbReference type="Google" id="ProtNLM"/>
    </source>
</evidence>
<dbReference type="Pfam" id="PF00756">
    <property type="entry name" value="Esterase"/>
    <property type="match status" value="1"/>
</dbReference>
<feature type="transmembrane region" description="Helical" evidence="1">
    <location>
        <begin position="43"/>
        <end position="65"/>
    </location>
</feature>
<dbReference type="Proteomes" id="UP000237755">
    <property type="component" value="Unassembled WGS sequence"/>
</dbReference>
<feature type="transmembrane region" description="Helical" evidence="1">
    <location>
        <begin position="12"/>
        <end position="31"/>
    </location>
</feature>
<comment type="caution">
    <text evidence="2">The sequence shown here is derived from an EMBL/GenBank/DDBJ whole genome shotgun (WGS) entry which is preliminary data.</text>
</comment>
<dbReference type="InterPro" id="IPR050583">
    <property type="entry name" value="Mycobacterial_A85_antigen"/>
</dbReference>
<feature type="transmembrane region" description="Helical" evidence="1">
    <location>
        <begin position="107"/>
        <end position="126"/>
    </location>
</feature>
<dbReference type="SUPFAM" id="SSF53474">
    <property type="entry name" value="alpha/beta-Hydrolases"/>
    <property type="match status" value="1"/>
</dbReference>
<dbReference type="Gene3D" id="3.40.50.1820">
    <property type="entry name" value="alpha/beta hydrolase"/>
    <property type="match status" value="1"/>
</dbReference>
<dbReference type="PANTHER" id="PTHR48098:SF1">
    <property type="entry name" value="DIACYLGLYCEROL ACYLTRANSFERASE_MYCOLYLTRANSFERASE AG85A"/>
    <property type="match status" value="1"/>
</dbReference>
<dbReference type="InterPro" id="IPR029058">
    <property type="entry name" value="AB_hydrolase_fold"/>
</dbReference>
<keyword evidence="1" id="KW-0812">Transmembrane</keyword>
<dbReference type="EMBL" id="MPZN01000029">
    <property type="protein sequence ID" value="PPL18664.1"/>
    <property type="molecule type" value="Genomic_DNA"/>
</dbReference>
<keyword evidence="3" id="KW-1185">Reference proteome</keyword>
<protein>
    <recommendedName>
        <fullName evidence="4">Esterase</fullName>
    </recommendedName>
</protein>
<dbReference type="PANTHER" id="PTHR48098">
    <property type="entry name" value="ENTEROCHELIN ESTERASE-RELATED"/>
    <property type="match status" value="1"/>
</dbReference>
<reference evidence="2 3" key="1">
    <citation type="journal article" date="2008" name="Int. J. Syst. Evol. Microbiol.">
        <title>Leifsonia pindariensis sp. nov., isolated from the Pindari glacier of the Indian Himalayas, and emended description of the genus Leifsonia.</title>
        <authorList>
            <person name="Reddy G.S."/>
            <person name="Prabagaran S.R."/>
            <person name="Shivaji S."/>
        </authorList>
    </citation>
    <scope>NUCLEOTIDE SEQUENCE [LARGE SCALE GENOMIC DNA]</scope>
    <source>
        <strain evidence="2 3">PON 10</strain>
    </source>
</reference>
<proteinExistence type="predicted"/>